<organism evidence="1 2">
    <name type="scientific">Cetraspora pellucida</name>
    <dbReference type="NCBI Taxonomy" id="1433469"/>
    <lineage>
        <taxon>Eukaryota</taxon>
        <taxon>Fungi</taxon>
        <taxon>Fungi incertae sedis</taxon>
        <taxon>Mucoromycota</taxon>
        <taxon>Glomeromycotina</taxon>
        <taxon>Glomeromycetes</taxon>
        <taxon>Diversisporales</taxon>
        <taxon>Gigasporaceae</taxon>
        <taxon>Cetraspora</taxon>
    </lineage>
</organism>
<sequence>VNEGIKCVIPKHVMSIEPTSNQFFDLFDTIALGQYYNREVKVFIRQKKSKDWQEVDNGLNDKTALTQNKPDVFNTLMKNSKQLLLPRRFGWTGSLHEMIGKEFINHLTNALWYIDLYLSTLHAYSYHLLAFFTQLKTYQDGKSYNEYYYTSYHKKEPLSQQKLAYLLSSFELFISQPWA</sequence>
<gene>
    <name evidence="1" type="ORF">SPELUC_LOCUS10083</name>
</gene>
<reference evidence="1" key="1">
    <citation type="submission" date="2021-06" db="EMBL/GenBank/DDBJ databases">
        <authorList>
            <person name="Kallberg Y."/>
            <person name="Tangrot J."/>
            <person name="Rosling A."/>
        </authorList>
    </citation>
    <scope>NUCLEOTIDE SEQUENCE</scope>
    <source>
        <strain evidence="1">28 12/20/2015</strain>
    </source>
</reference>
<dbReference type="Proteomes" id="UP000789366">
    <property type="component" value="Unassembled WGS sequence"/>
</dbReference>
<keyword evidence="2" id="KW-1185">Reference proteome</keyword>
<accession>A0ACA9NY38</accession>
<dbReference type="EMBL" id="CAJVPW010018018">
    <property type="protein sequence ID" value="CAG8679613.1"/>
    <property type="molecule type" value="Genomic_DNA"/>
</dbReference>
<feature type="non-terminal residue" evidence="1">
    <location>
        <position position="179"/>
    </location>
</feature>
<protein>
    <submittedName>
        <fullName evidence="1">9462_t:CDS:1</fullName>
    </submittedName>
</protein>
<feature type="non-terminal residue" evidence="1">
    <location>
        <position position="1"/>
    </location>
</feature>
<evidence type="ECO:0000313" key="2">
    <source>
        <dbReference type="Proteomes" id="UP000789366"/>
    </source>
</evidence>
<name>A0ACA9NY38_9GLOM</name>
<comment type="caution">
    <text evidence="1">The sequence shown here is derived from an EMBL/GenBank/DDBJ whole genome shotgun (WGS) entry which is preliminary data.</text>
</comment>
<proteinExistence type="predicted"/>
<evidence type="ECO:0000313" key="1">
    <source>
        <dbReference type="EMBL" id="CAG8679613.1"/>
    </source>
</evidence>